<protein>
    <submittedName>
        <fullName evidence="1">Uncharacterized protein</fullName>
    </submittedName>
</protein>
<gene>
    <name evidence="1" type="ORF">FGADI_2333</name>
</gene>
<dbReference type="EMBL" id="JABFAI010000050">
    <property type="protein sequence ID" value="KAF4958533.1"/>
    <property type="molecule type" value="Genomic_DNA"/>
</dbReference>
<reference evidence="1" key="2">
    <citation type="submission" date="2020-05" db="EMBL/GenBank/DDBJ databases">
        <authorList>
            <person name="Kim H.-S."/>
            <person name="Proctor R.H."/>
            <person name="Brown D.W."/>
        </authorList>
    </citation>
    <scope>NUCLEOTIDE SEQUENCE</scope>
    <source>
        <strain evidence="1">NRRL 45417</strain>
    </source>
</reference>
<dbReference type="OrthoDB" id="5022741at2759"/>
<sequence length="121" mass="13243">MPVFSELEFCTVLKRVRYLEKQLEEAKALVAVLESNLIAAKKCNVNSGNEVAALASDPPDLDASNLKTGESNITMIENEEGRFMKLTMGPILIPASEFAEKFSHDIESLWAANGPRSSKVS</sequence>
<organism evidence="1 2">
    <name type="scientific">Fusarium gaditjirri</name>
    <dbReference type="NCBI Taxonomy" id="282569"/>
    <lineage>
        <taxon>Eukaryota</taxon>
        <taxon>Fungi</taxon>
        <taxon>Dikarya</taxon>
        <taxon>Ascomycota</taxon>
        <taxon>Pezizomycotina</taxon>
        <taxon>Sordariomycetes</taxon>
        <taxon>Hypocreomycetidae</taxon>
        <taxon>Hypocreales</taxon>
        <taxon>Nectriaceae</taxon>
        <taxon>Fusarium</taxon>
        <taxon>Fusarium nisikadoi species complex</taxon>
    </lineage>
</organism>
<reference evidence="1" key="1">
    <citation type="journal article" date="2020" name="BMC Genomics">
        <title>Correction to: Identification and distribution of gene clusters required for synthesis of sphingolipid metabolism inhibitors in diverse species of the filamentous fungus Fusarium.</title>
        <authorList>
            <person name="Kim H.S."/>
            <person name="Lohmar J.M."/>
            <person name="Busman M."/>
            <person name="Brown D.W."/>
            <person name="Naumann T.A."/>
            <person name="Divon H.H."/>
            <person name="Lysoe E."/>
            <person name="Uhlig S."/>
            <person name="Proctor R.H."/>
        </authorList>
    </citation>
    <scope>NUCLEOTIDE SEQUENCE</scope>
    <source>
        <strain evidence="1">NRRL 45417</strain>
    </source>
</reference>
<dbReference type="AlphaFoldDB" id="A0A8H4X1C4"/>
<proteinExistence type="predicted"/>
<evidence type="ECO:0000313" key="2">
    <source>
        <dbReference type="Proteomes" id="UP000604273"/>
    </source>
</evidence>
<dbReference type="Proteomes" id="UP000604273">
    <property type="component" value="Unassembled WGS sequence"/>
</dbReference>
<keyword evidence="2" id="KW-1185">Reference proteome</keyword>
<comment type="caution">
    <text evidence="1">The sequence shown here is derived from an EMBL/GenBank/DDBJ whole genome shotgun (WGS) entry which is preliminary data.</text>
</comment>
<accession>A0A8H4X1C4</accession>
<evidence type="ECO:0000313" key="1">
    <source>
        <dbReference type="EMBL" id="KAF4958533.1"/>
    </source>
</evidence>
<name>A0A8H4X1C4_9HYPO</name>